<dbReference type="PANTHER" id="PTHR46390:SF1">
    <property type="entry name" value="MANNOSE-1-PHOSPHATE GUANYLYLTRANSFERASE"/>
    <property type="match status" value="1"/>
</dbReference>
<evidence type="ECO:0000256" key="4">
    <source>
        <dbReference type="ARBA" id="ARBA00022695"/>
    </source>
</evidence>
<evidence type="ECO:0000256" key="5">
    <source>
        <dbReference type="ARBA" id="ARBA00022741"/>
    </source>
</evidence>
<dbReference type="SUPFAM" id="SSF53448">
    <property type="entry name" value="Nucleotide-diphospho-sugar transferases"/>
    <property type="match status" value="1"/>
</dbReference>
<reference evidence="12 13" key="1">
    <citation type="submission" date="2024-01" db="EMBL/GenBank/DDBJ databases">
        <title>Seven novel Bacillus-like species.</title>
        <authorList>
            <person name="Liu G."/>
        </authorList>
    </citation>
    <scope>NUCLEOTIDE SEQUENCE [LARGE SCALE GENOMIC DNA]</scope>
    <source>
        <strain evidence="12 13">FJAT-51614</strain>
    </source>
</reference>
<dbReference type="Gene3D" id="2.60.120.10">
    <property type="entry name" value="Jelly Rolls"/>
    <property type="match status" value="1"/>
</dbReference>
<evidence type="ECO:0000256" key="3">
    <source>
        <dbReference type="ARBA" id="ARBA00022679"/>
    </source>
</evidence>
<comment type="caution">
    <text evidence="12">The sequence shown here is derived from an EMBL/GenBank/DDBJ whole genome shotgun (WGS) entry which is preliminary data.</text>
</comment>
<comment type="similarity">
    <text evidence="1 8">Belongs to the mannose-6-phosphate isomerase type 2 family.</text>
</comment>
<accession>A0ABU8F1L8</accession>
<dbReference type="InterPro" id="IPR005835">
    <property type="entry name" value="NTP_transferase_dom"/>
</dbReference>
<dbReference type="SUPFAM" id="SSF51182">
    <property type="entry name" value="RmlC-like cupins"/>
    <property type="match status" value="1"/>
</dbReference>
<dbReference type="Pfam" id="PF22640">
    <property type="entry name" value="ManC_GMP_beta-helix"/>
    <property type="match status" value="1"/>
</dbReference>
<evidence type="ECO:0000259" key="9">
    <source>
        <dbReference type="Pfam" id="PF00483"/>
    </source>
</evidence>
<evidence type="ECO:0000313" key="13">
    <source>
        <dbReference type="Proteomes" id="UP001364890"/>
    </source>
</evidence>
<dbReference type="InterPro" id="IPR054566">
    <property type="entry name" value="ManC/GMP-like_b-helix"/>
</dbReference>
<dbReference type="InterPro" id="IPR001538">
    <property type="entry name" value="Man6P_isomerase-2_C"/>
</dbReference>
<sequence length="458" mass="51854">MINLILCGGSGTRLWPISRTLHPKQFSKFGEKSLFQETVLRNSKFSSNQIIVTNIEQQFLAKDQLDEIGNFKPTFILEPIGRNTAAAIALACHSLENDETIILVTPSDHLIQNKFEYEKVINEGVKLAEQGNIVTFGITPVYPETGYGYIEAKYDDVLSFKEKPSLETAKEYIASGNYYWNSGMFMFKSSIFLTELEKYAPEIYNLSKEAIFTSEKVNENISIEFEKMRNIPDLSVDYAVMEKSESIKIIPSEINWSDMGSFESLYDGLELPKDNEGNISKGKNISLNSKNNLILSNKTVATIDIEDLIIVDTPDALLISSKGSSQEVKKVVNQLKEEQPNLVNVHLTAHRPWGVYTVLEESPGYKIKKIVVKPGKKLSLQKHHHRNEHWVVVSGTATVTVGDNEFFVRPNESTYIKMGEVHRLENSGKIDLVLIEVQVGEYLEEDDIIRLEDDFKRS</sequence>
<keyword evidence="13" id="KW-1185">Reference proteome</keyword>
<protein>
    <recommendedName>
        <fullName evidence="2">mannose-1-phosphate guanylyltransferase</fullName>
        <ecNumber evidence="2">2.7.7.13</ecNumber>
    </recommendedName>
</protein>
<evidence type="ECO:0000256" key="1">
    <source>
        <dbReference type="ARBA" id="ARBA00006115"/>
    </source>
</evidence>
<feature type="domain" description="MannoseP isomerase/GMP-like beta-helix" evidence="11">
    <location>
        <begin position="282"/>
        <end position="335"/>
    </location>
</feature>
<dbReference type="CDD" id="cd02213">
    <property type="entry name" value="cupin_PMI_typeII_C"/>
    <property type="match status" value="1"/>
</dbReference>
<dbReference type="RefSeq" id="WP_336496399.1">
    <property type="nucleotide sequence ID" value="NZ_JBAWSY010000002.1"/>
</dbReference>
<dbReference type="Gene3D" id="3.90.550.10">
    <property type="entry name" value="Spore Coat Polysaccharide Biosynthesis Protein SpsA, Chain A"/>
    <property type="match status" value="1"/>
</dbReference>
<keyword evidence="5" id="KW-0547">Nucleotide-binding</keyword>
<dbReference type="EMBL" id="JBAWSY010000002">
    <property type="protein sequence ID" value="MEI4768845.1"/>
    <property type="molecule type" value="Genomic_DNA"/>
</dbReference>
<keyword evidence="6" id="KW-0342">GTP-binding</keyword>
<dbReference type="InterPro" id="IPR011051">
    <property type="entry name" value="RmlC_Cupin_sf"/>
</dbReference>
<evidence type="ECO:0000259" key="10">
    <source>
        <dbReference type="Pfam" id="PF01050"/>
    </source>
</evidence>
<dbReference type="InterPro" id="IPR014710">
    <property type="entry name" value="RmlC-like_jellyroll"/>
</dbReference>
<dbReference type="CDD" id="cd02509">
    <property type="entry name" value="GDP-M1P_Guanylyltransferase"/>
    <property type="match status" value="1"/>
</dbReference>
<keyword evidence="4 12" id="KW-0548">Nucleotidyltransferase</keyword>
<gene>
    <name evidence="12" type="ORF">WAX74_04130</name>
</gene>
<dbReference type="InterPro" id="IPR006375">
    <property type="entry name" value="Man1P_GuaTrfase/Man6P_Isoase"/>
</dbReference>
<proteinExistence type="inferred from homology"/>
<dbReference type="InterPro" id="IPR051161">
    <property type="entry name" value="Mannose-6P_isomerase_type2"/>
</dbReference>
<dbReference type="PANTHER" id="PTHR46390">
    <property type="entry name" value="MANNOSE-1-PHOSPHATE GUANYLYLTRANSFERASE"/>
    <property type="match status" value="1"/>
</dbReference>
<evidence type="ECO:0000256" key="6">
    <source>
        <dbReference type="ARBA" id="ARBA00023134"/>
    </source>
</evidence>
<feature type="domain" description="Nucleotidyl transferase" evidence="9">
    <location>
        <begin position="3"/>
        <end position="268"/>
    </location>
</feature>
<dbReference type="Pfam" id="PF01050">
    <property type="entry name" value="MannoseP_isomer"/>
    <property type="match status" value="1"/>
</dbReference>
<dbReference type="GO" id="GO:0004475">
    <property type="term" value="F:mannose-1-phosphate guanylyltransferase (GTP) activity"/>
    <property type="evidence" value="ECO:0007669"/>
    <property type="project" value="UniProtKB-EC"/>
</dbReference>
<evidence type="ECO:0000256" key="2">
    <source>
        <dbReference type="ARBA" id="ARBA00012387"/>
    </source>
</evidence>
<keyword evidence="12" id="KW-0413">Isomerase</keyword>
<comment type="catalytic activity">
    <reaction evidence="7">
        <text>alpha-D-mannose 1-phosphate + GTP + H(+) = GDP-alpha-D-mannose + diphosphate</text>
        <dbReference type="Rhea" id="RHEA:15229"/>
        <dbReference type="ChEBI" id="CHEBI:15378"/>
        <dbReference type="ChEBI" id="CHEBI:33019"/>
        <dbReference type="ChEBI" id="CHEBI:37565"/>
        <dbReference type="ChEBI" id="CHEBI:57527"/>
        <dbReference type="ChEBI" id="CHEBI:58409"/>
        <dbReference type="EC" id="2.7.7.13"/>
    </reaction>
</comment>
<dbReference type="EC" id="2.7.7.13" evidence="2"/>
<organism evidence="12 13">
    <name type="scientific">Psychrobacillus mangrovi</name>
    <dbReference type="NCBI Taxonomy" id="3117745"/>
    <lineage>
        <taxon>Bacteria</taxon>
        <taxon>Bacillati</taxon>
        <taxon>Bacillota</taxon>
        <taxon>Bacilli</taxon>
        <taxon>Bacillales</taxon>
        <taxon>Bacillaceae</taxon>
        <taxon>Psychrobacillus</taxon>
    </lineage>
</organism>
<name>A0ABU8F1L8_9BACI</name>
<evidence type="ECO:0000256" key="7">
    <source>
        <dbReference type="ARBA" id="ARBA00047343"/>
    </source>
</evidence>
<feature type="domain" description="Mannose-6-phosphate isomerase type II C-terminal" evidence="10">
    <location>
        <begin position="341"/>
        <end position="453"/>
    </location>
</feature>
<dbReference type="Proteomes" id="UP001364890">
    <property type="component" value="Unassembled WGS sequence"/>
</dbReference>
<evidence type="ECO:0000313" key="12">
    <source>
        <dbReference type="EMBL" id="MEI4768845.1"/>
    </source>
</evidence>
<dbReference type="InterPro" id="IPR049577">
    <property type="entry name" value="GMPP_N"/>
</dbReference>
<evidence type="ECO:0000256" key="8">
    <source>
        <dbReference type="RuleBase" id="RU004190"/>
    </source>
</evidence>
<dbReference type="Pfam" id="PF00483">
    <property type="entry name" value="NTP_transferase"/>
    <property type="match status" value="1"/>
</dbReference>
<dbReference type="NCBIfam" id="TIGR01479">
    <property type="entry name" value="GMP_PMI"/>
    <property type="match status" value="1"/>
</dbReference>
<evidence type="ECO:0000259" key="11">
    <source>
        <dbReference type="Pfam" id="PF22640"/>
    </source>
</evidence>
<keyword evidence="3 12" id="KW-0808">Transferase</keyword>
<dbReference type="GO" id="GO:0004476">
    <property type="term" value="F:mannose-6-phosphate isomerase activity"/>
    <property type="evidence" value="ECO:0007669"/>
    <property type="project" value="UniProtKB-EC"/>
</dbReference>
<dbReference type="InterPro" id="IPR029044">
    <property type="entry name" value="Nucleotide-diphossugar_trans"/>
</dbReference>